<evidence type="ECO:0000313" key="3">
    <source>
        <dbReference type="EMBL" id="KAK6540450.1"/>
    </source>
</evidence>
<dbReference type="Proteomes" id="UP001365542">
    <property type="component" value="Unassembled WGS sequence"/>
</dbReference>
<proteinExistence type="predicted"/>
<dbReference type="InterPro" id="IPR000772">
    <property type="entry name" value="Ricin_B_lectin"/>
</dbReference>
<feature type="compositionally biased region" description="Basic and acidic residues" evidence="1">
    <location>
        <begin position="170"/>
        <end position="190"/>
    </location>
</feature>
<reference evidence="3 4" key="1">
    <citation type="submission" date="2019-10" db="EMBL/GenBank/DDBJ databases">
        <authorList>
            <person name="Palmer J.M."/>
        </authorList>
    </citation>
    <scope>NUCLEOTIDE SEQUENCE [LARGE SCALE GENOMIC DNA]</scope>
    <source>
        <strain evidence="3 4">TWF694</strain>
    </source>
</reference>
<name>A0AAV9XFA6_9PEZI</name>
<dbReference type="SUPFAM" id="SSF50370">
    <property type="entry name" value="Ricin B-like lectins"/>
    <property type="match status" value="1"/>
</dbReference>
<evidence type="ECO:0000313" key="4">
    <source>
        <dbReference type="Proteomes" id="UP001365542"/>
    </source>
</evidence>
<dbReference type="EMBL" id="JAVHJO010000005">
    <property type="protein sequence ID" value="KAK6540450.1"/>
    <property type="molecule type" value="Genomic_DNA"/>
</dbReference>
<feature type="region of interest" description="Disordered" evidence="1">
    <location>
        <begin position="156"/>
        <end position="190"/>
    </location>
</feature>
<sequence>MEVKEGDYKIINFKTSESALDLSGTDGKTISGWSHTDGDNQKWHITLNSTADAHHIRNAASGKYLAFNGEVRDGFGNTLIVVDEPVDWWLVAAEDGAPHDPNAPIRIMVPRMPFCLDLTDNGDPKPGTRVEVWGKCDLDSQKWLLQHTHVAETKKVPWYKRGHHHHHRKESRECSRERSKERSRERNPRE</sequence>
<dbReference type="AlphaFoldDB" id="A0AAV9XFA6"/>
<feature type="domain" description="Ricin B lectin" evidence="2">
    <location>
        <begin position="39"/>
        <end position="133"/>
    </location>
</feature>
<dbReference type="Gene3D" id="2.80.10.50">
    <property type="match status" value="1"/>
</dbReference>
<evidence type="ECO:0000256" key="1">
    <source>
        <dbReference type="SAM" id="MobiDB-lite"/>
    </source>
</evidence>
<gene>
    <name evidence="3" type="ORF">TWF694_009244</name>
</gene>
<accession>A0AAV9XFA6</accession>
<protein>
    <recommendedName>
        <fullName evidence="2">Ricin B lectin domain-containing protein</fullName>
    </recommendedName>
</protein>
<dbReference type="CDD" id="cd23422">
    <property type="entry name" value="beta-trefoil_Ricin_MPL_CNL"/>
    <property type="match status" value="1"/>
</dbReference>
<feature type="compositionally biased region" description="Basic residues" evidence="1">
    <location>
        <begin position="157"/>
        <end position="169"/>
    </location>
</feature>
<dbReference type="Pfam" id="PF14200">
    <property type="entry name" value="RicinB_lectin_2"/>
    <property type="match status" value="1"/>
</dbReference>
<keyword evidence="4" id="KW-1185">Reference proteome</keyword>
<dbReference type="InterPro" id="IPR035992">
    <property type="entry name" value="Ricin_B-like_lectins"/>
</dbReference>
<evidence type="ECO:0000259" key="2">
    <source>
        <dbReference type="Pfam" id="PF14200"/>
    </source>
</evidence>
<comment type="caution">
    <text evidence="3">The sequence shown here is derived from an EMBL/GenBank/DDBJ whole genome shotgun (WGS) entry which is preliminary data.</text>
</comment>
<organism evidence="3 4">
    <name type="scientific">Orbilia ellipsospora</name>
    <dbReference type="NCBI Taxonomy" id="2528407"/>
    <lineage>
        <taxon>Eukaryota</taxon>
        <taxon>Fungi</taxon>
        <taxon>Dikarya</taxon>
        <taxon>Ascomycota</taxon>
        <taxon>Pezizomycotina</taxon>
        <taxon>Orbiliomycetes</taxon>
        <taxon>Orbiliales</taxon>
        <taxon>Orbiliaceae</taxon>
        <taxon>Orbilia</taxon>
    </lineage>
</organism>